<reference evidence="2" key="2">
    <citation type="submission" date="2021-10" db="EMBL/GenBank/DDBJ databases">
        <title>Phylogenomics reveals ancestral predisposition of the termite-cultivated fungus Termitomyces towards a domesticated lifestyle.</title>
        <authorList>
            <person name="Auxier B."/>
            <person name="Grum-Grzhimaylo A."/>
            <person name="Cardenas M.E."/>
            <person name="Lodge J.D."/>
            <person name="Laessoe T."/>
            <person name="Pedersen O."/>
            <person name="Smith M.E."/>
            <person name="Kuyper T.W."/>
            <person name="Franco-Molano E.A."/>
            <person name="Baroni T.J."/>
            <person name="Aanen D.K."/>
        </authorList>
    </citation>
    <scope>NUCLEOTIDE SEQUENCE</scope>
    <source>
        <strain evidence="2">D49</strain>
    </source>
</reference>
<evidence type="ECO:0000313" key="3">
    <source>
        <dbReference type="Proteomes" id="UP000717328"/>
    </source>
</evidence>
<feature type="chain" id="PRO_5040458647" description="PLC-like phosphodiesterase" evidence="1">
    <location>
        <begin position="20"/>
        <end position="299"/>
    </location>
</feature>
<feature type="signal peptide" evidence="1">
    <location>
        <begin position="1"/>
        <end position="19"/>
    </location>
</feature>
<name>A0A9P7K5P8_9AGAR</name>
<dbReference type="OrthoDB" id="7984201at2759"/>
<evidence type="ECO:0008006" key="4">
    <source>
        <dbReference type="Google" id="ProtNLM"/>
    </source>
</evidence>
<evidence type="ECO:0000313" key="2">
    <source>
        <dbReference type="EMBL" id="KAG5636031.1"/>
    </source>
</evidence>
<dbReference type="GO" id="GO:0008081">
    <property type="term" value="F:phosphoric diester hydrolase activity"/>
    <property type="evidence" value="ECO:0007669"/>
    <property type="project" value="InterPro"/>
</dbReference>
<organism evidence="2 3">
    <name type="scientific">Sphagnurus paluster</name>
    <dbReference type="NCBI Taxonomy" id="117069"/>
    <lineage>
        <taxon>Eukaryota</taxon>
        <taxon>Fungi</taxon>
        <taxon>Dikarya</taxon>
        <taxon>Basidiomycota</taxon>
        <taxon>Agaricomycotina</taxon>
        <taxon>Agaricomycetes</taxon>
        <taxon>Agaricomycetidae</taxon>
        <taxon>Agaricales</taxon>
        <taxon>Tricholomatineae</taxon>
        <taxon>Lyophyllaceae</taxon>
        <taxon>Sphagnurus</taxon>
    </lineage>
</organism>
<comment type="caution">
    <text evidence="2">The sequence shown here is derived from an EMBL/GenBank/DDBJ whole genome shotgun (WGS) entry which is preliminary data.</text>
</comment>
<protein>
    <recommendedName>
        <fullName evidence="4">PLC-like phosphodiesterase</fullName>
    </recommendedName>
</protein>
<dbReference type="SUPFAM" id="SSF51695">
    <property type="entry name" value="PLC-like phosphodiesterases"/>
    <property type="match status" value="1"/>
</dbReference>
<keyword evidence="3" id="KW-1185">Reference proteome</keyword>
<dbReference type="InterPro" id="IPR051057">
    <property type="entry name" value="PI-PLC_domain"/>
</dbReference>
<gene>
    <name evidence="2" type="ORF">H0H81_009331</name>
</gene>
<dbReference type="PANTHER" id="PTHR13593">
    <property type="match status" value="1"/>
</dbReference>
<dbReference type="GO" id="GO:0006629">
    <property type="term" value="P:lipid metabolic process"/>
    <property type="evidence" value="ECO:0007669"/>
    <property type="project" value="InterPro"/>
</dbReference>
<dbReference type="Proteomes" id="UP000717328">
    <property type="component" value="Unassembled WGS sequence"/>
</dbReference>
<sequence>MQFKLTLLSTLLFSSSALAAWVPWSSNVKRATVCNGRAELCRRSYGNVTYLGAHNSFASSTNPFSLARTQEVDVTAQLRLGVRMLQGQAHMKDGQLRFCHTYYLRKVKAFLDANPGEVVTLIFTNPEGISVPRVWKPTFDNSGISRLAFVPTSRPTKRNDWPTLGNMIDRGKRVVVFLDSGADGSVDFILPEFDYIWEDPFSSTDKNFPCRVDRIRGPLSAPDHMNMINHNLNTNLIPIGDGVLISDRASAETTNGVSSILAHANGCSRFAANRAPNFVMLDWVNVGQGAAAVARLNGF</sequence>
<evidence type="ECO:0000256" key="1">
    <source>
        <dbReference type="SAM" id="SignalP"/>
    </source>
</evidence>
<keyword evidence="1" id="KW-0732">Signal</keyword>
<accession>A0A9P7K5P8</accession>
<dbReference type="InterPro" id="IPR017946">
    <property type="entry name" value="PLC-like_Pdiesterase_TIM-brl"/>
</dbReference>
<proteinExistence type="predicted"/>
<reference evidence="2" key="1">
    <citation type="submission" date="2021-02" db="EMBL/GenBank/DDBJ databases">
        <authorList>
            <person name="Nieuwenhuis M."/>
            <person name="Van De Peppel L.J.J."/>
        </authorList>
    </citation>
    <scope>NUCLEOTIDE SEQUENCE</scope>
    <source>
        <strain evidence="2">D49</strain>
    </source>
</reference>
<dbReference type="PANTHER" id="PTHR13593:SF140">
    <property type="entry name" value="PLC-LIKE PHOSPHODIESTERASE"/>
    <property type="match status" value="1"/>
</dbReference>
<dbReference type="Pfam" id="PF26146">
    <property type="entry name" value="PI-PLC_X"/>
    <property type="match status" value="1"/>
</dbReference>
<dbReference type="Gene3D" id="3.20.20.190">
    <property type="entry name" value="Phosphatidylinositol (PI) phosphodiesterase"/>
    <property type="match status" value="1"/>
</dbReference>
<dbReference type="EMBL" id="JABCKI010005985">
    <property type="protein sequence ID" value="KAG5636031.1"/>
    <property type="molecule type" value="Genomic_DNA"/>
</dbReference>
<dbReference type="AlphaFoldDB" id="A0A9P7K5P8"/>